<evidence type="ECO:0000313" key="1">
    <source>
        <dbReference type="EMBL" id="GIM93663.1"/>
    </source>
</evidence>
<name>A0A919W6V2_9ACTN</name>
<keyword evidence="2" id="KW-1185">Reference proteome</keyword>
<protein>
    <submittedName>
        <fullName evidence="1">Uncharacterized protein</fullName>
    </submittedName>
</protein>
<dbReference type="AlphaFoldDB" id="A0A919W6V2"/>
<dbReference type="RefSeq" id="WP_213009463.1">
    <property type="nucleotide sequence ID" value="NZ_BOQN01000068.1"/>
</dbReference>
<evidence type="ECO:0000313" key="2">
    <source>
        <dbReference type="Proteomes" id="UP000677082"/>
    </source>
</evidence>
<dbReference type="EMBL" id="BOQN01000068">
    <property type="protein sequence ID" value="GIM93663.1"/>
    <property type="molecule type" value="Genomic_DNA"/>
</dbReference>
<gene>
    <name evidence="1" type="ORF">Ato02nite_054560</name>
</gene>
<organism evidence="1 2">
    <name type="scientific">Paractinoplanes toevensis</name>
    <dbReference type="NCBI Taxonomy" id="571911"/>
    <lineage>
        <taxon>Bacteria</taxon>
        <taxon>Bacillati</taxon>
        <taxon>Actinomycetota</taxon>
        <taxon>Actinomycetes</taxon>
        <taxon>Micromonosporales</taxon>
        <taxon>Micromonosporaceae</taxon>
        <taxon>Paractinoplanes</taxon>
    </lineage>
</organism>
<accession>A0A919W6V2</accession>
<sequence length="242" mass="25705">MTGLEELKDAMHSPPGFEPAPLDLEHVMSAGGRMRRRRRFAVGTASALSVAALLIGGGQLTDLDGPADGIPVADRSAPMPSAVNSSAPGVLGVVVETGQFVDGRQWILYVETTDPDDLDGTLSLVLGRTRTGTIDDFKIAIVSHDPGAGRMNPGFHAVEAGRLLDGRTTPTFGYYVGDAARITARDAVTGKTVEAHRAAWKGFAESEKAQIFWFDFTQGRPPVNLTDLTAYDKNGTELPAGR</sequence>
<comment type="caution">
    <text evidence="1">The sequence shown here is derived from an EMBL/GenBank/DDBJ whole genome shotgun (WGS) entry which is preliminary data.</text>
</comment>
<reference evidence="1 2" key="1">
    <citation type="submission" date="2021-03" db="EMBL/GenBank/DDBJ databases">
        <title>Whole genome shotgun sequence of Actinoplanes toevensis NBRC 105298.</title>
        <authorList>
            <person name="Komaki H."/>
            <person name="Tamura T."/>
        </authorList>
    </citation>
    <scope>NUCLEOTIDE SEQUENCE [LARGE SCALE GENOMIC DNA]</scope>
    <source>
        <strain evidence="1 2">NBRC 105298</strain>
    </source>
</reference>
<proteinExistence type="predicted"/>
<dbReference type="Proteomes" id="UP000677082">
    <property type="component" value="Unassembled WGS sequence"/>
</dbReference>